<dbReference type="OrthoDB" id="5987993at2759"/>
<proteinExistence type="predicted"/>
<evidence type="ECO:0000256" key="1">
    <source>
        <dbReference type="SAM" id="SignalP"/>
    </source>
</evidence>
<evidence type="ECO:0000313" key="2">
    <source>
        <dbReference type="EMBL" id="RMX35034.1"/>
    </source>
</evidence>
<dbReference type="Proteomes" id="UP000275408">
    <property type="component" value="Unassembled WGS sequence"/>
</dbReference>
<comment type="caution">
    <text evidence="2">The sequence shown here is derived from an EMBL/GenBank/DDBJ whole genome shotgun (WGS) entry which is preliminary data.</text>
</comment>
<reference evidence="2 3" key="1">
    <citation type="journal article" date="2018" name="Sci. Rep.">
        <title>Comparative analysis of the Pocillopora damicornis genome highlights role of immune system in coral evolution.</title>
        <authorList>
            <person name="Cunning R."/>
            <person name="Bay R.A."/>
            <person name="Gillette P."/>
            <person name="Baker A.C."/>
            <person name="Traylor-Knowles N."/>
        </authorList>
    </citation>
    <scope>NUCLEOTIDE SEQUENCE [LARGE SCALE GENOMIC DNA]</scope>
    <source>
        <strain evidence="2">RSMAS</strain>
        <tissue evidence="2">Whole animal</tissue>
    </source>
</reference>
<keyword evidence="1" id="KW-0732">Signal</keyword>
<organism evidence="2 3">
    <name type="scientific">Pocillopora damicornis</name>
    <name type="common">Cauliflower coral</name>
    <name type="synonym">Millepora damicornis</name>
    <dbReference type="NCBI Taxonomy" id="46731"/>
    <lineage>
        <taxon>Eukaryota</taxon>
        <taxon>Metazoa</taxon>
        <taxon>Cnidaria</taxon>
        <taxon>Anthozoa</taxon>
        <taxon>Hexacorallia</taxon>
        <taxon>Scleractinia</taxon>
        <taxon>Astrocoeniina</taxon>
        <taxon>Pocilloporidae</taxon>
        <taxon>Pocillopora</taxon>
    </lineage>
</organism>
<dbReference type="AlphaFoldDB" id="A0A3M6T4A0"/>
<feature type="chain" id="PRO_5018013609" evidence="1">
    <location>
        <begin position="21"/>
        <end position="280"/>
    </location>
</feature>
<dbReference type="EMBL" id="RCHS01004365">
    <property type="protein sequence ID" value="RMX35034.1"/>
    <property type="molecule type" value="Genomic_DNA"/>
</dbReference>
<name>A0A3M6T4A0_POCDA</name>
<protein>
    <submittedName>
        <fullName evidence="2">Uncharacterized protein</fullName>
    </submittedName>
</protein>
<evidence type="ECO:0000313" key="3">
    <source>
        <dbReference type="Proteomes" id="UP000275408"/>
    </source>
</evidence>
<keyword evidence="3" id="KW-1185">Reference proteome</keyword>
<gene>
    <name evidence="2" type="ORF">pdam_00019772</name>
</gene>
<feature type="signal peptide" evidence="1">
    <location>
        <begin position="1"/>
        <end position="20"/>
    </location>
</feature>
<accession>A0A3M6T4A0</accession>
<sequence>MYKCYFGLGFFAGVIALAFADDFATARDEIDKVKPNINYNTFCAETSEGEDKIACRMKSVSSVGFLVCQRPLFGEKNCSTIIDEEIDNLQRVHKEGKVAIVQISPPPIDDVRCGKESSLNCTGFLEHWVDRKEGQFKQVRDHISDNKIQDLIEAVKNFTITAGLATTAADLSKIKSYMMENPKENHYRQICDLQGFFMVSGGFLVNDVPDILTGVGLDGVCWDGEPTTKQVLKALDDMISAFGPKNDIVGNRNGDLKTTEPHKNIKIMLIINVVYCIFAP</sequence>